<feature type="transmembrane region" description="Helical" evidence="2">
    <location>
        <begin position="344"/>
        <end position="365"/>
    </location>
</feature>
<feature type="transmembrane region" description="Helical" evidence="2">
    <location>
        <begin position="135"/>
        <end position="159"/>
    </location>
</feature>
<name>A0A5B9QRQ0_9BACT</name>
<dbReference type="CDD" id="cd02966">
    <property type="entry name" value="TlpA_like_family"/>
    <property type="match status" value="1"/>
</dbReference>
<organism evidence="4 5">
    <name type="scientific">Roseimaritima ulvae</name>
    <dbReference type="NCBI Taxonomy" id="980254"/>
    <lineage>
        <taxon>Bacteria</taxon>
        <taxon>Pseudomonadati</taxon>
        <taxon>Planctomycetota</taxon>
        <taxon>Planctomycetia</taxon>
        <taxon>Pirellulales</taxon>
        <taxon>Pirellulaceae</taxon>
        <taxon>Roseimaritima</taxon>
    </lineage>
</organism>
<reference evidence="4 5" key="1">
    <citation type="submission" date="2019-08" db="EMBL/GenBank/DDBJ databases">
        <title>Deep-cultivation of Planctomycetes and their phenomic and genomic characterization uncovers novel biology.</title>
        <authorList>
            <person name="Wiegand S."/>
            <person name="Jogler M."/>
            <person name="Boedeker C."/>
            <person name="Pinto D."/>
            <person name="Vollmers J."/>
            <person name="Rivas-Marin E."/>
            <person name="Kohn T."/>
            <person name="Peeters S.H."/>
            <person name="Heuer A."/>
            <person name="Rast P."/>
            <person name="Oberbeckmann S."/>
            <person name="Bunk B."/>
            <person name="Jeske O."/>
            <person name="Meyerdierks A."/>
            <person name="Storesund J.E."/>
            <person name="Kallscheuer N."/>
            <person name="Luecker S."/>
            <person name="Lage O.M."/>
            <person name="Pohl T."/>
            <person name="Merkel B.J."/>
            <person name="Hornburger P."/>
            <person name="Mueller R.-W."/>
            <person name="Bruemmer F."/>
            <person name="Labrenz M."/>
            <person name="Spormann A.M."/>
            <person name="Op den Camp H."/>
            <person name="Overmann J."/>
            <person name="Amann R."/>
            <person name="Jetten M.S.M."/>
            <person name="Mascher T."/>
            <person name="Medema M.H."/>
            <person name="Devos D.P."/>
            <person name="Kaster A.-K."/>
            <person name="Ovreas L."/>
            <person name="Rohde M."/>
            <person name="Galperin M.Y."/>
            <person name="Jogler C."/>
        </authorList>
    </citation>
    <scope>NUCLEOTIDE SEQUENCE [LARGE SCALE GENOMIC DNA]</scope>
    <source>
        <strain evidence="4 5">UC8</strain>
    </source>
</reference>
<sequence length="1350" mass="150808">MNDFGWLIVHSLWQFAVIAFITWLITAGLMRRRSASARYSTLVIALAMMTACPIVTCAFVRVQPAPVLVAELNLQTNPTSSVMPGIAGRLPEETFSEAALPVVSTGNATEQVTLVDTPPVASDASSLTTTLANAIAPWLSAITYGWCVGVLLFASRFLLGWRRVGQLKRRAREVHDRGSLAALQNAAKRLNVRRHVQLLVSDVIESPVVVGAFKSFVIIPTNFLGGVAPEHIEAIFAHELAHVRRYDYIVNLFQSLVETLFFYHPAVWWLSRRIRIERENCCDDLAAGAIHDPAILSRALLAIEELRSQNLSPALGAHDGSLIARIRRLMSKSSEQKASVSPGAYFLAMFLVMTMFVSIAGFAVLQAADEPEEQEESRIDSAPFVAQIDDSLSVELLAVMPHKSDASQAWQADGTPFETAPDLPKVGFNSATKKLSGVNLFVRYVGLADNQRPTYDMPGVNTMWFPNEDGIASIIVVPDENVSEDKLTIGIPDADWGPWRKLDGNAELIEPVLIQPRYREAYDAIQFHSIVKRGERVMIRWAHERGQNDLAKTELIAVDQQGLRHRPYGTTLWDDPAGVTRDADIFDLALGDIDHFEYRLRPIRYRVTFPHVALRPQQKTKVTSQILTVPIAATDSNKATFNGTIVMPDGSPATSKGYLHYQSRSGSGSYHGTVGEFKDSFRLEGPAGQCYLTYFADEFAPIRSEKFDVEPGDMVEGIVLRLAAGITAEIQVQSKDGSPIEGASVVRVPVIYGSPGGPIYPHKTDVAGRIRLPHFADVPYEFRVEAAGYKKLRTDPININPDKPIVLTLQPADTPTAAVRNADKPYLSLAPPADADAQALAVRVHEQLTAVTKLPSAQISTQTYTSYYGAPQGVIGLKEERSLENLQAALSHRDFEKSLSTANQTWAWEDNVVVATERQKYVYEGEPYDQTSERSWDGSRGWWRDSSGSFGRYRRFADAFAIHYFRPTKYLHLGDHRFGWVEPSDLPSFFVNSKIPVEYANYQKLPDEDFAGERCHVIRSIPRGEQFWISQSTGRLRACLTFASQGKFTWMHEMEATRKLAGRTFESREAFDQWSQENLTDIQRVQLHCEFQYLHEANQHPRALSEFTDYREVTSGIELPMTEWWSNWQHEGKQFKYQINQTIVRDVSLTPDLEPLIEKSLPKKGDKVTDWRFSTPVVYSFDPEMPESEIHGLVDAAQKKQLESAQLVANALEPLKQMLGKPAPKLDGQWITDKKLPKNSQGKPILLHFWATWCGPCKNDIPQLNRMAENGWHIVGVHVPGTEAEEIEKAIADSGMEYPVLRGTETQGAGYTLDRITGYPVKMFPCCVLINKDGKVQAVGSLQDVLAENR</sequence>
<dbReference type="InterPro" id="IPR008756">
    <property type="entry name" value="Peptidase_M56"/>
</dbReference>
<dbReference type="InterPro" id="IPR036249">
    <property type="entry name" value="Thioredoxin-like_sf"/>
</dbReference>
<keyword evidence="2" id="KW-0812">Transmembrane</keyword>
<dbReference type="InterPro" id="IPR052173">
    <property type="entry name" value="Beta-lactam_resp_regulator"/>
</dbReference>
<dbReference type="GO" id="GO:0016209">
    <property type="term" value="F:antioxidant activity"/>
    <property type="evidence" value="ECO:0007669"/>
    <property type="project" value="InterPro"/>
</dbReference>
<dbReference type="CDD" id="cd07341">
    <property type="entry name" value="M56_BlaR1_MecR1_like"/>
    <property type="match status" value="1"/>
</dbReference>
<gene>
    <name evidence="4" type="primary">blaR1_6</name>
    <name evidence="4" type="ORF">UC8_37340</name>
</gene>
<dbReference type="PROSITE" id="PS51352">
    <property type="entry name" value="THIOREDOXIN_2"/>
    <property type="match status" value="1"/>
</dbReference>
<keyword evidence="2" id="KW-0472">Membrane</keyword>
<dbReference type="InterPro" id="IPR017937">
    <property type="entry name" value="Thioredoxin_CS"/>
</dbReference>
<dbReference type="OrthoDB" id="282885at2"/>
<proteinExistence type="predicted"/>
<feature type="transmembrane region" description="Helical" evidence="2">
    <location>
        <begin position="12"/>
        <end position="30"/>
    </location>
</feature>
<dbReference type="GO" id="GO:0016491">
    <property type="term" value="F:oxidoreductase activity"/>
    <property type="evidence" value="ECO:0007669"/>
    <property type="project" value="InterPro"/>
</dbReference>
<dbReference type="KEGG" id="rul:UC8_37340"/>
<evidence type="ECO:0000256" key="1">
    <source>
        <dbReference type="ARBA" id="ARBA00023284"/>
    </source>
</evidence>
<evidence type="ECO:0000259" key="3">
    <source>
        <dbReference type="PROSITE" id="PS51352"/>
    </source>
</evidence>
<dbReference type="Proteomes" id="UP000325286">
    <property type="component" value="Chromosome"/>
</dbReference>
<protein>
    <submittedName>
        <fullName evidence="4">Regulatory protein BlaR1</fullName>
    </submittedName>
</protein>
<dbReference type="PANTHER" id="PTHR34978:SF3">
    <property type="entry name" value="SLR0241 PROTEIN"/>
    <property type="match status" value="1"/>
</dbReference>
<keyword evidence="5" id="KW-1185">Reference proteome</keyword>
<evidence type="ECO:0000256" key="2">
    <source>
        <dbReference type="SAM" id="Phobius"/>
    </source>
</evidence>
<dbReference type="SUPFAM" id="SSF52833">
    <property type="entry name" value="Thioredoxin-like"/>
    <property type="match status" value="1"/>
</dbReference>
<dbReference type="InterPro" id="IPR013766">
    <property type="entry name" value="Thioredoxin_domain"/>
</dbReference>
<dbReference type="InterPro" id="IPR000866">
    <property type="entry name" value="AhpC/TSA"/>
</dbReference>
<dbReference type="RefSeq" id="WP_068135363.1">
    <property type="nucleotide sequence ID" value="NZ_CP042914.1"/>
</dbReference>
<feature type="domain" description="Thioredoxin" evidence="3">
    <location>
        <begin position="1217"/>
        <end position="1350"/>
    </location>
</feature>
<keyword evidence="1" id="KW-0676">Redox-active center</keyword>
<dbReference type="Pfam" id="PF00578">
    <property type="entry name" value="AhpC-TSA"/>
    <property type="match status" value="1"/>
</dbReference>
<dbReference type="PANTHER" id="PTHR34978">
    <property type="entry name" value="POSSIBLE SENSOR-TRANSDUCER PROTEIN BLAR"/>
    <property type="match status" value="1"/>
</dbReference>
<dbReference type="Pfam" id="PF05569">
    <property type="entry name" value="Peptidase_M56"/>
    <property type="match status" value="1"/>
</dbReference>
<accession>A0A5B9QRQ0</accession>
<evidence type="ECO:0000313" key="4">
    <source>
        <dbReference type="EMBL" id="QEG41708.1"/>
    </source>
</evidence>
<dbReference type="PROSITE" id="PS00194">
    <property type="entry name" value="THIOREDOXIN_1"/>
    <property type="match status" value="1"/>
</dbReference>
<evidence type="ECO:0000313" key="5">
    <source>
        <dbReference type="Proteomes" id="UP000325286"/>
    </source>
</evidence>
<dbReference type="Gene3D" id="3.40.30.10">
    <property type="entry name" value="Glutaredoxin"/>
    <property type="match status" value="1"/>
</dbReference>
<dbReference type="EMBL" id="CP042914">
    <property type="protein sequence ID" value="QEG41708.1"/>
    <property type="molecule type" value="Genomic_DNA"/>
</dbReference>
<keyword evidence="2" id="KW-1133">Transmembrane helix</keyword>
<feature type="transmembrane region" description="Helical" evidence="2">
    <location>
        <begin position="42"/>
        <end position="62"/>
    </location>
</feature>